<protein>
    <recommendedName>
        <fullName evidence="5">PH domain-containing protein</fullName>
    </recommendedName>
</protein>
<keyword evidence="4" id="KW-1185">Reference proteome</keyword>
<evidence type="ECO:0008006" key="5">
    <source>
        <dbReference type="Google" id="ProtNLM"/>
    </source>
</evidence>
<dbReference type="STRING" id="1004.SAMN05661012_05328"/>
<dbReference type="EMBL" id="FPIZ01000022">
    <property type="protein sequence ID" value="SFW83033.1"/>
    <property type="molecule type" value="Genomic_DNA"/>
</dbReference>
<dbReference type="Proteomes" id="UP000183788">
    <property type="component" value="Unassembled WGS sequence"/>
</dbReference>
<evidence type="ECO:0000313" key="1">
    <source>
        <dbReference type="EMBL" id="SFW83033.1"/>
    </source>
</evidence>
<dbReference type="EMBL" id="CP140154">
    <property type="protein sequence ID" value="WQG88063.1"/>
    <property type="molecule type" value="Genomic_DNA"/>
</dbReference>
<dbReference type="RefSeq" id="WP_072364340.1">
    <property type="nucleotide sequence ID" value="NZ_CP139972.1"/>
</dbReference>
<dbReference type="Proteomes" id="UP001326715">
    <property type="component" value="Chromosome"/>
</dbReference>
<reference evidence="2 4" key="2">
    <citation type="submission" date="2023-11" db="EMBL/GenBank/DDBJ databases">
        <title>MicrobeMod: A computational toolkit for identifying prokaryotic methylation and restriction-modification with nanopore sequencing.</title>
        <authorList>
            <person name="Crits-Christoph A."/>
            <person name="Kang S.C."/>
            <person name="Lee H."/>
            <person name="Ostrov N."/>
        </authorList>
    </citation>
    <scope>NUCLEOTIDE SEQUENCE [LARGE SCALE GENOMIC DNA]</scope>
    <source>
        <strain evidence="2 4">ATCC 23090</strain>
    </source>
</reference>
<dbReference type="OrthoDB" id="775301at2"/>
<reference evidence="1 3" key="1">
    <citation type="submission" date="2016-11" db="EMBL/GenBank/DDBJ databases">
        <authorList>
            <person name="Jaros S."/>
            <person name="Januszkiewicz K."/>
            <person name="Wedrychowicz H."/>
        </authorList>
    </citation>
    <scope>NUCLEOTIDE SEQUENCE [LARGE SCALE GENOMIC DNA]</scope>
    <source>
        <strain evidence="1 3">DSM 784</strain>
    </source>
</reference>
<accession>A0A1K1SF73</accession>
<organism evidence="1 3">
    <name type="scientific">Chitinophaga sancti</name>
    <dbReference type="NCBI Taxonomy" id="1004"/>
    <lineage>
        <taxon>Bacteria</taxon>
        <taxon>Pseudomonadati</taxon>
        <taxon>Bacteroidota</taxon>
        <taxon>Chitinophagia</taxon>
        <taxon>Chitinophagales</taxon>
        <taxon>Chitinophagaceae</taxon>
        <taxon>Chitinophaga</taxon>
    </lineage>
</organism>
<evidence type="ECO:0000313" key="2">
    <source>
        <dbReference type="EMBL" id="WQG88063.1"/>
    </source>
</evidence>
<evidence type="ECO:0000313" key="4">
    <source>
        <dbReference type="Proteomes" id="UP001326715"/>
    </source>
</evidence>
<sequence>MRKEKKPHVILKIFNRNGGEGEFTKIITEENQSSYTAQLKGLPEEEKGLIIYKKDENNWFLITKSRVRFASEGIGYELFLEDVDSVGYCRESFEAYSTKFRLSDKNGHDYIVHFDKKDDFITMTQTIYFWNQR</sequence>
<dbReference type="AlphaFoldDB" id="A0A1K1SF73"/>
<evidence type="ECO:0000313" key="3">
    <source>
        <dbReference type="Proteomes" id="UP000183788"/>
    </source>
</evidence>
<proteinExistence type="predicted"/>
<name>A0A1K1SF73_9BACT</name>
<gene>
    <name evidence="1" type="ORF">SAMN05661012_05328</name>
    <name evidence="2" type="ORF">SR876_24355</name>
</gene>